<dbReference type="InterPro" id="IPR011009">
    <property type="entry name" value="Kinase-like_dom_sf"/>
</dbReference>
<evidence type="ECO:0000256" key="3">
    <source>
        <dbReference type="ARBA" id="ARBA00022777"/>
    </source>
</evidence>
<evidence type="ECO:0000259" key="5">
    <source>
        <dbReference type="PROSITE" id="PS50011"/>
    </source>
</evidence>
<dbReference type="PANTHER" id="PTHR43289">
    <property type="entry name" value="MITOGEN-ACTIVATED PROTEIN KINASE KINASE KINASE 20-RELATED"/>
    <property type="match status" value="1"/>
</dbReference>
<dbReference type="Proteomes" id="UP000644610">
    <property type="component" value="Unassembled WGS sequence"/>
</dbReference>
<dbReference type="InterPro" id="IPR000719">
    <property type="entry name" value="Prot_kinase_dom"/>
</dbReference>
<sequence length="514" mass="53861">MAPPAPLRADDPRRLGVYRLAGRVGQGGQGVVFLGTAPGGAQVAVKRMHLELDGEKARKRFIAEVEAVRRVAPFCTAQVLDADLDEERPYIVSEYIDGPSLREDIATSGPRSGGSLDRVAVGTATALAAIHEAGVVHRDFKPGNVLLGPDGPRVIDFGISRFLDKTETVTLTPVGTPAYISPEQLRGERASPAADMFGWALTVAYTASGRHAYSGESFEAILGRILFGTADLGPLSGRLREIVVACLAADPSGRPTADEVLRHLIGRGELALRDKTPGDVLEAGAILAGSTRPSGEPSAVAAVSPGESSAVAAVSPDAVTDPLNAEDGEAAAPSDPERIELTRPAVVPRWFLRRPAVVAGVGVLVAGVIGATLWWADHGRTSPTPSTPASVPAYVSPSITPSSPGAFSYEGRWTGSAEYPSSDLVFSVELLLAEDTAKAGSMRWGANIQCSGRLSRVRETATTVTMRLGRVSGPAGCYPGTVELSPQGLDKMTFQVTRTGETEPRYFGIVVLTP</sequence>
<keyword evidence="7" id="KW-1185">Reference proteome</keyword>
<proteinExistence type="predicted"/>
<dbReference type="AlphaFoldDB" id="A0A8J3UV12"/>
<dbReference type="GO" id="GO:0004674">
    <property type="term" value="F:protein serine/threonine kinase activity"/>
    <property type="evidence" value="ECO:0007669"/>
    <property type="project" value="TreeGrafter"/>
</dbReference>
<dbReference type="PROSITE" id="PS50011">
    <property type="entry name" value="PROTEIN_KINASE_DOM"/>
    <property type="match status" value="1"/>
</dbReference>
<dbReference type="CDD" id="cd14014">
    <property type="entry name" value="STKc_PknB_like"/>
    <property type="match status" value="1"/>
</dbReference>
<gene>
    <name evidence="6" type="ORF">Psi02_53530</name>
</gene>
<dbReference type="Gene3D" id="1.10.510.10">
    <property type="entry name" value="Transferase(Phosphotransferase) domain 1"/>
    <property type="match status" value="1"/>
</dbReference>
<dbReference type="Gene3D" id="3.30.200.20">
    <property type="entry name" value="Phosphorylase Kinase, domain 1"/>
    <property type="match status" value="1"/>
</dbReference>
<evidence type="ECO:0000313" key="6">
    <source>
        <dbReference type="EMBL" id="GII48929.1"/>
    </source>
</evidence>
<evidence type="ECO:0000256" key="1">
    <source>
        <dbReference type="ARBA" id="ARBA00022679"/>
    </source>
</evidence>
<dbReference type="RefSeq" id="WP_203978378.1">
    <property type="nucleotide sequence ID" value="NZ_BAAAKY010000016.1"/>
</dbReference>
<comment type="caution">
    <text evidence="6">The sequence shown here is derived from an EMBL/GenBank/DDBJ whole genome shotgun (WGS) entry which is preliminary data.</text>
</comment>
<dbReference type="SUPFAM" id="SSF56112">
    <property type="entry name" value="Protein kinase-like (PK-like)"/>
    <property type="match status" value="1"/>
</dbReference>
<evidence type="ECO:0000256" key="4">
    <source>
        <dbReference type="ARBA" id="ARBA00022840"/>
    </source>
</evidence>
<evidence type="ECO:0000313" key="7">
    <source>
        <dbReference type="Proteomes" id="UP000644610"/>
    </source>
</evidence>
<dbReference type="PANTHER" id="PTHR43289:SF34">
    <property type="entry name" value="SERINE_THREONINE-PROTEIN KINASE YBDM-RELATED"/>
    <property type="match status" value="1"/>
</dbReference>
<reference evidence="6" key="1">
    <citation type="submission" date="2021-01" db="EMBL/GenBank/DDBJ databases">
        <title>Whole genome shotgun sequence of Planotetraspora silvatica NBRC 100141.</title>
        <authorList>
            <person name="Komaki H."/>
            <person name="Tamura T."/>
        </authorList>
    </citation>
    <scope>NUCLEOTIDE SEQUENCE</scope>
    <source>
        <strain evidence="6">NBRC 100141</strain>
    </source>
</reference>
<keyword evidence="2" id="KW-0547">Nucleotide-binding</keyword>
<keyword evidence="3" id="KW-0418">Kinase</keyword>
<dbReference type="GO" id="GO:0005524">
    <property type="term" value="F:ATP binding"/>
    <property type="evidence" value="ECO:0007669"/>
    <property type="project" value="UniProtKB-KW"/>
</dbReference>
<evidence type="ECO:0000256" key="2">
    <source>
        <dbReference type="ARBA" id="ARBA00022741"/>
    </source>
</evidence>
<accession>A0A8J3UV12</accession>
<dbReference type="Pfam" id="PF00069">
    <property type="entry name" value="Pkinase"/>
    <property type="match status" value="1"/>
</dbReference>
<dbReference type="PROSITE" id="PS00108">
    <property type="entry name" value="PROTEIN_KINASE_ST"/>
    <property type="match status" value="1"/>
</dbReference>
<feature type="domain" description="Protein kinase" evidence="5">
    <location>
        <begin position="18"/>
        <end position="266"/>
    </location>
</feature>
<dbReference type="InterPro" id="IPR008271">
    <property type="entry name" value="Ser/Thr_kinase_AS"/>
</dbReference>
<keyword evidence="1" id="KW-0808">Transferase</keyword>
<dbReference type="EMBL" id="BOOQ01000037">
    <property type="protein sequence ID" value="GII48929.1"/>
    <property type="molecule type" value="Genomic_DNA"/>
</dbReference>
<organism evidence="6 7">
    <name type="scientific">Planotetraspora silvatica</name>
    <dbReference type="NCBI Taxonomy" id="234614"/>
    <lineage>
        <taxon>Bacteria</taxon>
        <taxon>Bacillati</taxon>
        <taxon>Actinomycetota</taxon>
        <taxon>Actinomycetes</taxon>
        <taxon>Streptosporangiales</taxon>
        <taxon>Streptosporangiaceae</taxon>
        <taxon>Planotetraspora</taxon>
    </lineage>
</organism>
<protein>
    <recommendedName>
        <fullName evidence="5">Protein kinase domain-containing protein</fullName>
    </recommendedName>
</protein>
<name>A0A8J3UV12_9ACTN</name>
<keyword evidence="4" id="KW-0067">ATP-binding</keyword>